<dbReference type="GO" id="GO:0046872">
    <property type="term" value="F:metal ion binding"/>
    <property type="evidence" value="ECO:0007669"/>
    <property type="project" value="UniProtKB-KW"/>
</dbReference>
<feature type="binding site" evidence="3">
    <location>
        <position position="92"/>
    </location>
    <ligand>
        <name>Zn(2+)</name>
        <dbReference type="ChEBI" id="CHEBI:29105"/>
        <label>2</label>
    </ligand>
</feature>
<dbReference type="Proteomes" id="UP000434036">
    <property type="component" value="Unassembled WGS sequence"/>
</dbReference>
<evidence type="ECO:0000259" key="5">
    <source>
        <dbReference type="Pfam" id="PF07687"/>
    </source>
</evidence>
<dbReference type="InterPro" id="IPR010158">
    <property type="entry name" value="Amidase_Cbmase"/>
</dbReference>
<dbReference type="InterPro" id="IPR036264">
    <property type="entry name" value="Bact_exopeptidase_dim_dom"/>
</dbReference>
<evidence type="ECO:0000256" key="1">
    <source>
        <dbReference type="ARBA" id="ARBA00006153"/>
    </source>
</evidence>
<evidence type="ECO:0000256" key="3">
    <source>
        <dbReference type="PIRSR" id="PIRSR001235-1"/>
    </source>
</evidence>
<evidence type="ECO:0000313" key="6">
    <source>
        <dbReference type="EMBL" id="MXQ72866.1"/>
    </source>
</evidence>
<protein>
    <submittedName>
        <fullName evidence="6">Hydantoinase/carbamoylase family amidase</fullName>
        <ecNumber evidence="6">3.5.-.-</ecNumber>
    </submittedName>
</protein>
<feature type="binding site" evidence="3">
    <location>
        <position position="378"/>
    </location>
    <ligand>
        <name>Zn(2+)</name>
        <dbReference type="ChEBI" id="CHEBI:29105"/>
        <label>2</label>
    </ligand>
</feature>
<dbReference type="NCBIfam" id="TIGR01879">
    <property type="entry name" value="hydantase"/>
    <property type="match status" value="1"/>
</dbReference>
<sequence>MKHAIEDIIYAQNLFDRFYGIGASENGGVTRLGYMAEEDQMHETLLAIGREEGYSGYHDEVGNTYVCFHDDHQPYTLIGSHLDSVIDGGRYDGVAGVIAGLLILHWAKEDLLDNNIHVSAFRCEESSNFGRCTIGSGLITKEVYKHDISDLTAKNGKTLKEIFDERGYDLNPVCISNVKTYLELHIEQGKVLEEYQTRVGIVTTIAGPRRFQIHIHGSAEHSGATPMDMRHDALSAAAEVILEIESIGRDEAMYQSVATVGTLDIRPNALNVIPGEVVLGVDMRGIDESSLDRMEMRLKNSLKSVCHKRGLTYFREKTSSIPPISMSDELISKLSLSAKQLGISHRLMPSGAGHDAMSFAHLCDTGMVFIPCDKGISHNKQEYTSIESILDGARVMYEYMKGANTYDFD</sequence>
<dbReference type="Gene3D" id="3.40.630.10">
    <property type="entry name" value="Zn peptidases"/>
    <property type="match status" value="1"/>
</dbReference>
<accession>A0A6N8U3V4</accession>
<comment type="cofactor">
    <cofactor evidence="3">
        <name>Zn(2+)</name>
        <dbReference type="ChEBI" id="CHEBI:29105"/>
    </cofactor>
    <text evidence="3">Binds 2 Zn(2+) ions per subunit.</text>
</comment>
<keyword evidence="3" id="KW-0862">Zinc</keyword>
<keyword evidence="3" id="KW-0479">Metal-binding</keyword>
<dbReference type="Gene3D" id="3.30.70.360">
    <property type="match status" value="1"/>
</dbReference>
<keyword evidence="7" id="KW-1185">Reference proteome</keyword>
<dbReference type="RefSeq" id="WP_160624342.1">
    <property type="nucleotide sequence ID" value="NZ_WUUQ01000001.1"/>
</dbReference>
<proteinExistence type="inferred from homology"/>
<comment type="caution">
    <text evidence="6">The sequence shown here is derived from an EMBL/GenBank/DDBJ whole genome shotgun (WGS) entry which is preliminary data.</text>
</comment>
<feature type="binding site" evidence="4">
    <location>
        <position position="284"/>
    </location>
    <ligand>
        <name>allantoate</name>
        <dbReference type="ChEBI" id="CHEBI:17536"/>
    </ligand>
</feature>
<feature type="binding site" evidence="3">
    <location>
        <position position="92"/>
    </location>
    <ligand>
        <name>Zn(2+)</name>
        <dbReference type="ChEBI" id="CHEBI:29105"/>
        <label>1</label>
    </ligand>
</feature>
<dbReference type="GO" id="GO:0016813">
    <property type="term" value="F:hydrolase activity, acting on carbon-nitrogen (but not peptide) bonds, in linear amidines"/>
    <property type="evidence" value="ECO:0007669"/>
    <property type="project" value="InterPro"/>
</dbReference>
<dbReference type="EMBL" id="WUUQ01000001">
    <property type="protein sequence ID" value="MXQ72866.1"/>
    <property type="molecule type" value="Genomic_DNA"/>
</dbReference>
<feature type="binding site" evidence="4">
    <location>
        <position position="271"/>
    </location>
    <ligand>
        <name>allantoate</name>
        <dbReference type="ChEBI" id="CHEBI:17536"/>
    </ligand>
</feature>
<dbReference type="PIRSF" id="PIRSF001235">
    <property type="entry name" value="Amidase_carbamoylase"/>
    <property type="match status" value="1"/>
</dbReference>
<dbReference type="CDD" id="cd03884">
    <property type="entry name" value="M20_bAS"/>
    <property type="match status" value="1"/>
</dbReference>
<dbReference type="InterPro" id="IPR011650">
    <property type="entry name" value="Peptidase_M20_dimer"/>
</dbReference>
<feature type="binding site" evidence="4">
    <location>
        <position position="210"/>
    </location>
    <ligand>
        <name>allantoate</name>
        <dbReference type="ChEBI" id="CHEBI:17536"/>
    </ligand>
</feature>
<feature type="domain" description="Peptidase M20 dimerisation" evidence="5">
    <location>
        <begin position="210"/>
        <end position="306"/>
    </location>
</feature>
<gene>
    <name evidence="6" type="ORF">GSF08_02760</name>
</gene>
<dbReference type="Pfam" id="PF07687">
    <property type="entry name" value="M20_dimer"/>
    <property type="match status" value="1"/>
</dbReference>
<comment type="similarity">
    <text evidence="1">Belongs to the peptidase M20 family.</text>
</comment>
<reference evidence="6 7" key="2">
    <citation type="submission" date="2020-01" db="EMBL/GenBank/DDBJ databases">
        <title>Clostridiaceae sp. nov. isolated from the gut of human by culturomics.</title>
        <authorList>
            <person name="Chang Y."/>
        </authorList>
    </citation>
    <scope>NUCLEOTIDE SEQUENCE [LARGE SCALE GENOMIC DNA]</scope>
    <source>
        <strain evidence="6 7">DONG20-135</strain>
    </source>
</reference>
<keyword evidence="2 6" id="KW-0378">Hydrolase</keyword>
<dbReference type="EC" id="3.5.-.-" evidence="6"/>
<dbReference type="InterPro" id="IPR002933">
    <property type="entry name" value="Peptidase_M20"/>
</dbReference>
<dbReference type="SUPFAM" id="SSF53187">
    <property type="entry name" value="Zn-dependent exopeptidases"/>
    <property type="match status" value="1"/>
</dbReference>
<name>A0A6N8U3V4_9FIRM</name>
<evidence type="ECO:0000313" key="7">
    <source>
        <dbReference type="Proteomes" id="UP000434036"/>
    </source>
</evidence>
<feature type="binding site" evidence="3">
    <location>
        <position position="81"/>
    </location>
    <ligand>
        <name>Zn(2+)</name>
        <dbReference type="ChEBI" id="CHEBI:29105"/>
        <label>1</label>
    </ligand>
</feature>
<dbReference type="SUPFAM" id="SSF55031">
    <property type="entry name" value="Bacterial exopeptidase dimerisation domain"/>
    <property type="match status" value="1"/>
</dbReference>
<reference evidence="6 7" key="1">
    <citation type="submission" date="2019-12" db="EMBL/GenBank/DDBJ databases">
        <authorList>
            <person name="Yang R."/>
        </authorList>
    </citation>
    <scope>NUCLEOTIDE SEQUENCE [LARGE SCALE GENOMIC DNA]</scope>
    <source>
        <strain evidence="6 7">DONG20-135</strain>
    </source>
</reference>
<dbReference type="PANTHER" id="PTHR32494:SF5">
    <property type="entry name" value="ALLANTOATE AMIDOHYDROLASE"/>
    <property type="match status" value="1"/>
</dbReference>
<feature type="binding site" evidence="3">
    <location>
        <position position="125"/>
    </location>
    <ligand>
        <name>Zn(2+)</name>
        <dbReference type="ChEBI" id="CHEBI:29105"/>
        <label>2</label>
    </ligand>
</feature>
<dbReference type="AlphaFoldDB" id="A0A6N8U3V4"/>
<organism evidence="6 7">
    <name type="scientific">Copranaerobaculum intestinale</name>
    <dbReference type="NCBI Taxonomy" id="2692629"/>
    <lineage>
        <taxon>Bacteria</taxon>
        <taxon>Bacillati</taxon>
        <taxon>Bacillota</taxon>
        <taxon>Erysipelotrichia</taxon>
        <taxon>Erysipelotrichales</taxon>
        <taxon>Erysipelotrichaceae</taxon>
        <taxon>Copranaerobaculum</taxon>
    </lineage>
</organism>
<dbReference type="Pfam" id="PF01546">
    <property type="entry name" value="Peptidase_M20"/>
    <property type="match status" value="1"/>
</dbReference>
<evidence type="ECO:0000256" key="4">
    <source>
        <dbReference type="PIRSR" id="PIRSR001235-2"/>
    </source>
</evidence>
<dbReference type="PANTHER" id="PTHR32494">
    <property type="entry name" value="ALLANTOATE DEIMINASE-RELATED"/>
    <property type="match status" value="1"/>
</dbReference>
<feature type="binding site" evidence="3">
    <location>
        <position position="185"/>
    </location>
    <ligand>
        <name>Zn(2+)</name>
        <dbReference type="ChEBI" id="CHEBI:29105"/>
        <label>1</label>
    </ligand>
</feature>
<evidence type="ECO:0000256" key="2">
    <source>
        <dbReference type="ARBA" id="ARBA00022801"/>
    </source>
</evidence>